<dbReference type="SMART" id="SM00028">
    <property type="entry name" value="TPR"/>
    <property type="match status" value="5"/>
</dbReference>
<keyword evidence="6 10" id="KW-0418">Kinase</keyword>
<dbReference type="InterPro" id="IPR036890">
    <property type="entry name" value="HATPase_C_sf"/>
</dbReference>
<dbReference type="Pfam" id="PF07568">
    <property type="entry name" value="HisKA_2"/>
    <property type="match status" value="1"/>
</dbReference>
<dbReference type="GO" id="GO:0005524">
    <property type="term" value="F:ATP binding"/>
    <property type="evidence" value="ECO:0007669"/>
    <property type="project" value="UniProtKB-KW"/>
</dbReference>
<dbReference type="Proteomes" id="UP000253436">
    <property type="component" value="Unassembled WGS sequence"/>
</dbReference>
<evidence type="ECO:0000256" key="5">
    <source>
        <dbReference type="ARBA" id="ARBA00022741"/>
    </source>
</evidence>
<evidence type="ECO:0000256" key="3">
    <source>
        <dbReference type="ARBA" id="ARBA00022553"/>
    </source>
</evidence>
<evidence type="ECO:0000259" key="9">
    <source>
        <dbReference type="Pfam" id="PF07568"/>
    </source>
</evidence>
<dbReference type="SUPFAM" id="SSF48452">
    <property type="entry name" value="TPR-like"/>
    <property type="match status" value="2"/>
</dbReference>
<proteinExistence type="predicted"/>
<dbReference type="Gene3D" id="1.25.40.10">
    <property type="entry name" value="Tetratricopeptide repeat domain"/>
    <property type="match status" value="2"/>
</dbReference>
<keyword evidence="4" id="KW-0808">Transferase</keyword>
<keyword evidence="7" id="KW-0067">ATP-binding</keyword>
<dbReference type="PANTHER" id="PTHR41523:SF8">
    <property type="entry name" value="ETHYLENE RESPONSE SENSOR PROTEIN"/>
    <property type="match status" value="1"/>
</dbReference>
<evidence type="ECO:0000256" key="8">
    <source>
        <dbReference type="SAM" id="Phobius"/>
    </source>
</evidence>
<evidence type="ECO:0000256" key="6">
    <source>
        <dbReference type="ARBA" id="ARBA00022777"/>
    </source>
</evidence>
<dbReference type="AlphaFoldDB" id="A0A368ZDB2"/>
<accession>A0A368ZDB2</accession>
<protein>
    <recommendedName>
        <fullName evidence="2">histidine kinase</fullName>
        <ecNumber evidence="2">2.7.13.3</ecNumber>
    </recommendedName>
</protein>
<dbReference type="SUPFAM" id="SSF55874">
    <property type="entry name" value="ATPase domain of HSP90 chaperone/DNA topoisomerase II/histidine kinase"/>
    <property type="match status" value="1"/>
</dbReference>
<evidence type="ECO:0000256" key="2">
    <source>
        <dbReference type="ARBA" id="ARBA00012438"/>
    </source>
</evidence>
<dbReference type="Pfam" id="PF13176">
    <property type="entry name" value="TPR_7"/>
    <property type="match status" value="1"/>
</dbReference>
<keyword evidence="5" id="KW-0547">Nucleotide-binding</keyword>
<organism evidence="10 11">
    <name type="scientific">Winogradskyella arenosi</name>
    <dbReference type="NCBI Taxonomy" id="533325"/>
    <lineage>
        <taxon>Bacteria</taxon>
        <taxon>Pseudomonadati</taxon>
        <taxon>Bacteroidota</taxon>
        <taxon>Flavobacteriia</taxon>
        <taxon>Flavobacteriales</taxon>
        <taxon>Flavobacteriaceae</taxon>
        <taxon>Winogradskyella</taxon>
    </lineage>
</organism>
<evidence type="ECO:0000256" key="1">
    <source>
        <dbReference type="ARBA" id="ARBA00000085"/>
    </source>
</evidence>
<feature type="domain" description="Signal transduction histidine kinase subgroup 2 dimerisation and phosphoacceptor" evidence="9">
    <location>
        <begin position="382"/>
        <end position="448"/>
    </location>
</feature>
<sequence>MKYIFLWLCLVVGQWSFSHNDPIVDMGLKLLEQNKLEEAITFYNAHIEVSEAHSLRMHLFIGLAEVYKLKLNYQKAQEYYTLAQAEMKKSENKNLEFYYHVKIAEFYRKRTLFSEAANHLKKAEALKASNTIDKRYLAKFYGRKAALFTEYYFQPDSTFFYAEKSLQLSKELNDANGIFYATLEMSSVYEELREYDKAIIFLEDLITYANENNLVQNKVDAYINYTRILIKAKQYKKGLDQSLTALAYAKKNELLYGEIIITDNIRNTYEKLGDTDKALQYLKTRLKLTERYYELEHNKFLFELEEKYKSTERENQLLSNTLELSSKNKELETNKTRLVISSSLLFSTAIMAFLTAFYFKKAKRDNIKLQFLSQQNEFLLSEANHRINNNLQLVIILISDQLKQATEHNSLLLKNVLSKVETISTLHQHLHQNEDKEKIEIANYLRDVRLSFSEIFDENNIELQFKVEPLILPTNDAMYYGLLLTELFINSIKHAFEGHEENRIVFHLEQKLNILYFTYTDNGENVLGKTLKLKLIDKLCRQLKLEYKVETREGFKFSFVKEINNVS</sequence>
<dbReference type="InterPro" id="IPR011495">
    <property type="entry name" value="Sig_transdc_His_kin_sub2_dim/P"/>
</dbReference>
<dbReference type="InterPro" id="IPR019734">
    <property type="entry name" value="TPR_rpt"/>
</dbReference>
<keyword evidence="8" id="KW-0812">Transmembrane</keyword>
<evidence type="ECO:0000313" key="11">
    <source>
        <dbReference type="Proteomes" id="UP000253436"/>
    </source>
</evidence>
<dbReference type="PANTHER" id="PTHR41523">
    <property type="entry name" value="TWO-COMPONENT SYSTEM SENSOR PROTEIN"/>
    <property type="match status" value="1"/>
</dbReference>
<keyword evidence="3" id="KW-0597">Phosphoprotein</keyword>
<dbReference type="Gene3D" id="3.30.565.10">
    <property type="entry name" value="Histidine kinase-like ATPase, C-terminal domain"/>
    <property type="match status" value="1"/>
</dbReference>
<dbReference type="InterPro" id="IPR011990">
    <property type="entry name" value="TPR-like_helical_dom_sf"/>
</dbReference>
<evidence type="ECO:0000313" key="10">
    <source>
        <dbReference type="EMBL" id="RCW91188.1"/>
    </source>
</evidence>
<name>A0A368ZDB2_9FLAO</name>
<keyword evidence="8" id="KW-1133">Transmembrane helix</keyword>
<reference evidence="10 11" key="1">
    <citation type="submission" date="2018-07" db="EMBL/GenBank/DDBJ databases">
        <title>Genomic Encyclopedia of Type Strains, Phase III (KMG-III): the genomes of soil and plant-associated and newly described type strains.</title>
        <authorList>
            <person name="Whitman W."/>
        </authorList>
    </citation>
    <scope>NUCLEOTIDE SEQUENCE [LARGE SCALE GENOMIC DNA]</scope>
    <source>
        <strain evidence="10 11">CECT 7958</strain>
    </source>
</reference>
<evidence type="ECO:0000256" key="4">
    <source>
        <dbReference type="ARBA" id="ARBA00022679"/>
    </source>
</evidence>
<dbReference type="GO" id="GO:0004673">
    <property type="term" value="F:protein histidine kinase activity"/>
    <property type="evidence" value="ECO:0007669"/>
    <property type="project" value="UniProtKB-EC"/>
</dbReference>
<keyword evidence="8" id="KW-0472">Membrane</keyword>
<gene>
    <name evidence="10" type="ORF">DFQ08_1039</name>
</gene>
<keyword evidence="11" id="KW-1185">Reference proteome</keyword>
<dbReference type="EMBL" id="QPJO01000003">
    <property type="protein sequence ID" value="RCW91188.1"/>
    <property type="molecule type" value="Genomic_DNA"/>
</dbReference>
<feature type="transmembrane region" description="Helical" evidence="8">
    <location>
        <begin position="338"/>
        <end position="359"/>
    </location>
</feature>
<dbReference type="EC" id="2.7.13.3" evidence="2"/>
<evidence type="ECO:0000256" key="7">
    <source>
        <dbReference type="ARBA" id="ARBA00022840"/>
    </source>
</evidence>
<dbReference type="RefSeq" id="WP_181858387.1">
    <property type="nucleotide sequence ID" value="NZ_QPJO01000003.1"/>
</dbReference>
<comment type="caution">
    <text evidence="10">The sequence shown here is derived from an EMBL/GenBank/DDBJ whole genome shotgun (WGS) entry which is preliminary data.</text>
</comment>
<comment type="catalytic activity">
    <reaction evidence="1">
        <text>ATP + protein L-histidine = ADP + protein N-phospho-L-histidine.</text>
        <dbReference type="EC" id="2.7.13.3"/>
    </reaction>
</comment>